<gene>
    <name evidence="1" type="ORF">GLP15_678</name>
</gene>
<proteinExistence type="predicted"/>
<name>E1F5E1_GIAIA</name>
<evidence type="ECO:0000313" key="1">
    <source>
        <dbReference type="EMBL" id="EFO62412.1"/>
    </source>
</evidence>
<dbReference type="VEuPathDB" id="GiardiaDB:GLP15_678"/>
<evidence type="ECO:0000313" key="2">
    <source>
        <dbReference type="Proteomes" id="UP000008974"/>
    </source>
</evidence>
<accession>E1F5E1</accession>
<reference evidence="1 2" key="1">
    <citation type="journal article" date="2010" name="BMC Genomics">
        <title>Genome analysis and comparative genomics of a Giardia intestinalis assemblage E isolate.</title>
        <authorList>
            <person name="Jerlstrom-Hultqvist J."/>
            <person name="Franzen O."/>
            <person name="Ankarklev J."/>
            <person name="Xu F."/>
            <person name="Nohynkova E."/>
            <person name="Andersson J.O."/>
            <person name="Svard S.G."/>
            <person name="Andersson B."/>
        </authorList>
    </citation>
    <scope>NUCLEOTIDE SEQUENCE [LARGE SCALE GENOMIC DNA]</scope>
    <source>
        <strain evidence="1 2">P15</strain>
    </source>
</reference>
<protein>
    <submittedName>
        <fullName evidence="1">Uncharacterized protein</fullName>
    </submittedName>
</protein>
<comment type="caution">
    <text evidence="1">The sequence shown here is derived from an EMBL/GenBank/DDBJ whole genome shotgun (WGS) entry which is preliminary data.</text>
</comment>
<dbReference type="OrthoDB" id="10366137at2759"/>
<dbReference type="EMBL" id="ACVC01000185">
    <property type="protein sequence ID" value="EFO62412.1"/>
    <property type="molecule type" value="Genomic_DNA"/>
</dbReference>
<dbReference type="AlphaFoldDB" id="E1F5E1"/>
<organism evidence="1 2">
    <name type="scientific">Giardia intestinalis (strain P15)</name>
    <name type="common">Giardia lamblia</name>
    <dbReference type="NCBI Taxonomy" id="658858"/>
    <lineage>
        <taxon>Eukaryota</taxon>
        <taxon>Metamonada</taxon>
        <taxon>Diplomonadida</taxon>
        <taxon>Hexamitidae</taxon>
        <taxon>Giardiinae</taxon>
        <taxon>Giardia</taxon>
    </lineage>
</organism>
<dbReference type="Proteomes" id="UP000008974">
    <property type="component" value="Unassembled WGS sequence"/>
</dbReference>
<sequence>MIAPPTYSYIEWYTERFRTLLATRFLKPKDIVYLSVLGTLGYLFVSQLIKELRSILPLSLGVLTILTKE</sequence>